<evidence type="ECO:0000259" key="5">
    <source>
        <dbReference type="PROSITE" id="PS50157"/>
    </source>
</evidence>
<evidence type="ECO:0000256" key="1">
    <source>
        <dbReference type="ARBA" id="ARBA00022723"/>
    </source>
</evidence>
<gene>
    <name evidence="6" type="ORF">C5L36_0A07140</name>
</gene>
<reference evidence="6 7" key="1">
    <citation type="submission" date="2018-06" db="EMBL/GenBank/DDBJ databases">
        <title>Population genomics shows no distinction between pathogenic Candida krusei and environmental Pichia kudriavzevii: One species, four names.</title>
        <authorList>
            <person name="Douglass A.P."/>
            <person name="Offei B."/>
            <person name="Braun-Galleani S."/>
            <person name="Coughlan A.Y."/>
            <person name="Martos A."/>
            <person name="Ortiz-Merino R.A."/>
            <person name="Byrne K.P."/>
            <person name="Wolfe K.H."/>
        </authorList>
    </citation>
    <scope>NUCLEOTIDE SEQUENCE [LARGE SCALE GENOMIC DNA]</scope>
    <source>
        <strain evidence="6 7">CBS573</strain>
    </source>
</reference>
<keyword evidence="7" id="KW-1185">Reference proteome</keyword>
<dbReference type="PROSITE" id="PS50157">
    <property type="entry name" value="ZINC_FINGER_C2H2_2"/>
    <property type="match status" value="1"/>
</dbReference>
<protein>
    <recommendedName>
        <fullName evidence="5">C2H2-type domain-containing protein</fullName>
    </recommendedName>
</protein>
<dbReference type="InterPro" id="IPR013087">
    <property type="entry name" value="Znf_C2H2_type"/>
</dbReference>
<dbReference type="OrthoDB" id="30343at2759"/>
<keyword evidence="2 4" id="KW-0863">Zinc-finger</keyword>
<dbReference type="PROSITE" id="PS00028">
    <property type="entry name" value="ZINC_FINGER_C2H2_1"/>
    <property type="match status" value="1"/>
</dbReference>
<proteinExistence type="predicted"/>
<name>A0A2U9QYK5_PICKU</name>
<dbReference type="Proteomes" id="UP000249293">
    <property type="component" value="Chromosome 1"/>
</dbReference>
<dbReference type="GeneID" id="40381822"/>
<sequence>MSTNQYGRRTWDVDEYAQRKRVKEARGGFVSSVHQETGTLFGSDQSWFVCEPCRRRFKDTQALAVHCSSRQHLENVPREEEPAITLANVVAFVKSIKE</sequence>
<dbReference type="GO" id="GO:0008270">
    <property type="term" value="F:zinc ion binding"/>
    <property type="evidence" value="ECO:0007669"/>
    <property type="project" value="UniProtKB-KW"/>
</dbReference>
<keyword evidence="3" id="KW-0862">Zinc</keyword>
<dbReference type="VEuPathDB" id="FungiDB:C5L36_0A07140"/>
<dbReference type="KEGG" id="pkz:C5L36_0A07140"/>
<dbReference type="EMBL" id="CP028773">
    <property type="protein sequence ID" value="AWU74112.1"/>
    <property type="molecule type" value="Genomic_DNA"/>
</dbReference>
<evidence type="ECO:0000256" key="4">
    <source>
        <dbReference type="PROSITE-ProRule" id="PRU00042"/>
    </source>
</evidence>
<dbReference type="STRING" id="4909.A0A2U9QYK5"/>
<evidence type="ECO:0000313" key="7">
    <source>
        <dbReference type="Proteomes" id="UP000249293"/>
    </source>
</evidence>
<dbReference type="InterPro" id="IPR036236">
    <property type="entry name" value="Znf_C2H2_sf"/>
</dbReference>
<evidence type="ECO:0000313" key="6">
    <source>
        <dbReference type="EMBL" id="AWU74112.1"/>
    </source>
</evidence>
<dbReference type="SUPFAM" id="SSF57667">
    <property type="entry name" value="beta-beta-alpha zinc fingers"/>
    <property type="match status" value="1"/>
</dbReference>
<evidence type="ECO:0000256" key="2">
    <source>
        <dbReference type="ARBA" id="ARBA00022771"/>
    </source>
</evidence>
<feature type="domain" description="C2H2-type" evidence="5">
    <location>
        <begin position="48"/>
        <end position="77"/>
    </location>
</feature>
<accession>A0A2U9QYK5</accession>
<dbReference type="InterPro" id="IPR022755">
    <property type="entry name" value="Znf_C2H2_jaz"/>
</dbReference>
<organism evidence="6 7">
    <name type="scientific">Pichia kudriavzevii</name>
    <name type="common">Yeast</name>
    <name type="synonym">Issatchenkia orientalis</name>
    <dbReference type="NCBI Taxonomy" id="4909"/>
    <lineage>
        <taxon>Eukaryota</taxon>
        <taxon>Fungi</taxon>
        <taxon>Dikarya</taxon>
        <taxon>Ascomycota</taxon>
        <taxon>Saccharomycotina</taxon>
        <taxon>Pichiomycetes</taxon>
        <taxon>Pichiales</taxon>
        <taxon>Pichiaceae</taxon>
        <taxon>Pichia</taxon>
    </lineage>
</organism>
<dbReference type="Gene3D" id="3.30.160.60">
    <property type="entry name" value="Classic Zinc Finger"/>
    <property type="match status" value="1"/>
</dbReference>
<evidence type="ECO:0000256" key="3">
    <source>
        <dbReference type="ARBA" id="ARBA00022833"/>
    </source>
</evidence>
<dbReference type="AlphaFoldDB" id="A0A2U9QYK5"/>
<dbReference type="RefSeq" id="XP_029319589.1">
    <property type="nucleotide sequence ID" value="XM_029463729.1"/>
</dbReference>
<keyword evidence="1" id="KW-0479">Metal-binding</keyword>
<dbReference type="Pfam" id="PF12171">
    <property type="entry name" value="zf-C2H2_jaz"/>
    <property type="match status" value="1"/>
</dbReference>